<proteinExistence type="predicted"/>
<sequence length="413" mass="46224">MGKIGGNSWLTAVKKAFRSPTKQNAKKSCRREDGEQEEEDKKRGKRRWIFKKPAHQETVIQHGEASTVTTTANAIAVAIATTAAAQAAVATAQAAVEVVRLTRPCVLFREHVAAIVIQTAFRGYLARIALRALKGLVKLQALVRGHNVRKRANVTLRCMEAMVRVQAQVRDQRKRLSVSNSICSDRRKSISGEESNDDDDSIHWDEHPKTLKEIQAILQRTKLATMKQWESRGRMSSDHIDPIKTVEIDTSRPYSYKPQRPSSFCVASPLSIRSIPPSPPKAKPLQVYSASPRCIKEDKIHRFPAHRMSSNAAAIPNYMAATASTMARFRSQSAPKHRPSTPEREKLGSAKKCLLFPVDVEESIKDEVYDYNYGSSHGGQHNNNKSNMSSCYADSLGEEIFPPPTNDLRKWLR</sequence>
<accession>A0ABR1ZZX7</accession>
<dbReference type="PANTHER" id="PTHR32295">
    <property type="entry name" value="IQ-DOMAIN 5-RELATED"/>
    <property type="match status" value="1"/>
</dbReference>
<dbReference type="Pfam" id="PF13178">
    <property type="entry name" value="DUF4005"/>
    <property type="match status" value="1"/>
</dbReference>
<dbReference type="EMBL" id="JBBPBN010000449">
    <property type="protein sequence ID" value="KAK8486286.1"/>
    <property type="molecule type" value="Genomic_DNA"/>
</dbReference>
<gene>
    <name evidence="1" type="ORF">V6N11_049379</name>
</gene>
<dbReference type="CDD" id="cd23767">
    <property type="entry name" value="IQCD"/>
    <property type="match status" value="1"/>
</dbReference>
<dbReference type="PROSITE" id="PS50096">
    <property type="entry name" value="IQ"/>
    <property type="match status" value="2"/>
</dbReference>
<evidence type="ECO:0000313" key="1">
    <source>
        <dbReference type="EMBL" id="KAK8486286.1"/>
    </source>
</evidence>
<comment type="caution">
    <text evidence="1">The sequence shown here is derived from an EMBL/GenBank/DDBJ whole genome shotgun (WGS) entry which is preliminary data.</text>
</comment>
<reference evidence="1 2" key="1">
    <citation type="journal article" date="2024" name="G3 (Bethesda)">
        <title>Genome assembly of Hibiscus sabdariffa L. provides insights into metabolisms of medicinal natural products.</title>
        <authorList>
            <person name="Kim T."/>
        </authorList>
    </citation>
    <scope>NUCLEOTIDE SEQUENCE [LARGE SCALE GENOMIC DNA]</scope>
    <source>
        <strain evidence="1">TK-2024</strain>
        <tissue evidence="1">Old leaves</tissue>
    </source>
</reference>
<organism evidence="1 2">
    <name type="scientific">Hibiscus sabdariffa</name>
    <name type="common">roselle</name>
    <dbReference type="NCBI Taxonomy" id="183260"/>
    <lineage>
        <taxon>Eukaryota</taxon>
        <taxon>Viridiplantae</taxon>
        <taxon>Streptophyta</taxon>
        <taxon>Embryophyta</taxon>
        <taxon>Tracheophyta</taxon>
        <taxon>Spermatophyta</taxon>
        <taxon>Magnoliopsida</taxon>
        <taxon>eudicotyledons</taxon>
        <taxon>Gunneridae</taxon>
        <taxon>Pentapetalae</taxon>
        <taxon>rosids</taxon>
        <taxon>malvids</taxon>
        <taxon>Malvales</taxon>
        <taxon>Malvaceae</taxon>
        <taxon>Malvoideae</taxon>
        <taxon>Hibiscus</taxon>
    </lineage>
</organism>
<dbReference type="InterPro" id="IPR025064">
    <property type="entry name" value="DUF4005"/>
</dbReference>
<dbReference type="Proteomes" id="UP001396334">
    <property type="component" value="Unassembled WGS sequence"/>
</dbReference>
<protein>
    <submittedName>
        <fullName evidence="1">Uncharacterized protein</fullName>
    </submittedName>
</protein>
<evidence type="ECO:0000313" key="2">
    <source>
        <dbReference type="Proteomes" id="UP001396334"/>
    </source>
</evidence>
<dbReference type="PANTHER" id="PTHR32295:SF121">
    <property type="entry name" value="DUF4005 DOMAIN-CONTAINING PROTEIN"/>
    <property type="match status" value="1"/>
</dbReference>
<dbReference type="Pfam" id="PF00612">
    <property type="entry name" value="IQ"/>
    <property type="match status" value="2"/>
</dbReference>
<dbReference type="SMART" id="SM00015">
    <property type="entry name" value="IQ"/>
    <property type="match status" value="2"/>
</dbReference>
<keyword evidence="2" id="KW-1185">Reference proteome</keyword>
<dbReference type="InterPro" id="IPR000048">
    <property type="entry name" value="IQ_motif_EF-hand-BS"/>
</dbReference>
<name>A0ABR1ZZX7_9ROSI</name>